<dbReference type="Proteomes" id="UP000727993">
    <property type="component" value="Unassembled WGS sequence"/>
</dbReference>
<name>A0A936ND93_9ACTN</name>
<dbReference type="EMBL" id="JADJZA010000005">
    <property type="protein sequence ID" value="MBK9296719.1"/>
    <property type="molecule type" value="Genomic_DNA"/>
</dbReference>
<gene>
    <name evidence="2" type="ORF">IPN02_07730</name>
</gene>
<organism evidence="2 3">
    <name type="scientific">Candidatus Neomicrothrix subdominans</name>
    <dbReference type="NCBI Taxonomy" id="2954438"/>
    <lineage>
        <taxon>Bacteria</taxon>
        <taxon>Bacillati</taxon>
        <taxon>Actinomycetota</taxon>
        <taxon>Acidimicrobiia</taxon>
        <taxon>Acidimicrobiales</taxon>
        <taxon>Microthrixaceae</taxon>
        <taxon>Candidatus Neomicrothrix</taxon>
    </lineage>
</organism>
<sequence length="141" mass="15742">MKVYPQADKIAERAALPGLIANAKAIQMIARMNVLRSAVMPDRRLAPGIHVKVDAVRNQVRVVSEHPTPNVPKWQHDGTGIYGPRRAPIRPKNARMLAWRNPRGGGWVFAKKVKGSPPRKYLSKAAATVARNHRGVSYRER</sequence>
<dbReference type="AlphaFoldDB" id="A0A936ND93"/>
<feature type="region of interest" description="Disordered" evidence="1">
    <location>
        <begin position="66"/>
        <end position="86"/>
    </location>
</feature>
<evidence type="ECO:0000256" key="1">
    <source>
        <dbReference type="SAM" id="MobiDB-lite"/>
    </source>
</evidence>
<evidence type="ECO:0000313" key="2">
    <source>
        <dbReference type="EMBL" id="MBK9296719.1"/>
    </source>
</evidence>
<evidence type="ECO:0000313" key="3">
    <source>
        <dbReference type="Proteomes" id="UP000727993"/>
    </source>
</evidence>
<comment type="caution">
    <text evidence="2">The sequence shown here is derived from an EMBL/GenBank/DDBJ whole genome shotgun (WGS) entry which is preliminary data.</text>
</comment>
<accession>A0A936ND93</accession>
<reference evidence="2 3" key="1">
    <citation type="submission" date="2020-10" db="EMBL/GenBank/DDBJ databases">
        <title>Connecting structure to function with the recovery of over 1000 high-quality activated sludge metagenome-assembled genomes encoding full-length rRNA genes using long-read sequencing.</title>
        <authorList>
            <person name="Singleton C.M."/>
            <person name="Petriglieri F."/>
            <person name="Kristensen J.M."/>
            <person name="Kirkegaard R.H."/>
            <person name="Michaelsen T.Y."/>
            <person name="Andersen M.H."/>
            <person name="Karst S.M."/>
            <person name="Dueholm M.S."/>
            <person name="Nielsen P.H."/>
            <person name="Albertsen M."/>
        </authorList>
    </citation>
    <scope>NUCLEOTIDE SEQUENCE [LARGE SCALE GENOMIC DNA]</scope>
    <source>
        <strain evidence="2">Lyne_18-Q3-R50-59_MAXAC.006</strain>
    </source>
</reference>
<protein>
    <submittedName>
        <fullName evidence="2">Uncharacterized protein</fullName>
    </submittedName>
</protein>
<proteinExistence type="predicted"/>